<evidence type="ECO:0000313" key="3">
    <source>
        <dbReference type="EMBL" id="GIM89074.1"/>
    </source>
</evidence>
<dbReference type="RefSeq" id="WP_246606059.1">
    <property type="nucleotide sequence ID" value="NZ_BOQN01000010.1"/>
</dbReference>
<proteinExistence type="predicted"/>
<name>A0A919W0C8_9ACTN</name>
<protein>
    <submittedName>
        <fullName evidence="3">Uncharacterized protein</fullName>
    </submittedName>
</protein>
<keyword evidence="2" id="KW-0812">Transmembrane</keyword>
<feature type="transmembrane region" description="Helical" evidence="2">
    <location>
        <begin position="50"/>
        <end position="68"/>
    </location>
</feature>
<dbReference type="AlphaFoldDB" id="A0A919W0C8"/>
<keyword evidence="2" id="KW-1133">Transmembrane helix</keyword>
<feature type="transmembrane region" description="Helical" evidence="2">
    <location>
        <begin position="20"/>
        <end position="44"/>
    </location>
</feature>
<feature type="region of interest" description="Disordered" evidence="1">
    <location>
        <begin position="119"/>
        <end position="164"/>
    </location>
</feature>
<comment type="caution">
    <text evidence="3">The sequence shown here is derived from an EMBL/GenBank/DDBJ whole genome shotgun (WGS) entry which is preliminary data.</text>
</comment>
<reference evidence="3 4" key="1">
    <citation type="submission" date="2021-03" db="EMBL/GenBank/DDBJ databases">
        <title>Whole genome shotgun sequence of Actinoplanes toevensis NBRC 105298.</title>
        <authorList>
            <person name="Komaki H."/>
            <person name="Tamura T."/>
        </authorList>
    </citation>
    <scope>NUCLEOTIDE SEQUENCE [LARGE SCALE GENOMIC DNA]</scope>
    <source>
        <strain evidence="3 4">NBRC 105298</strain>
    </source>
</reference>
<evidence type="ECO:0000313" key="4">
    <source>
        <dbReference type="Proteomes" id="UP000677082"/>
    </source>
</evidence>
<keyword evidence="4" id="KW-1185">Reference proteome</keyword>
<keyword evidence="2" id="KW-0472">Membrane</keyword>
<evidence type="ECO:0000256" key="2">
    <source>
        <dbReference type="SAM" id="Phobius"/>
    </source>
</evidence>
<gene>
    <name evidence="3" type="ORF">Ato02nite_008670</name>
</gene>
<organism evidence="3 4">
    <name type="scientific">Paractinoplanes toevensis</name>
    <dbReference type="NCBI Taxonomy" id="571911"/>
    <lineage>
        <taxon>Bacteria</taxon>
        <taxon>Bacillati</taxon>
        <taxon>Actinomycetota</taxon>
        <taxon>Actinomycetes</taxon>
        <taxon>Micromonosporales</taxon>
        <taxon>Micromonosporaceae</taxon>
        <taxon>Paractinoplanes</taxon>
    </lineage>
</organism>
<sequence>MRASRPETAPRPLYARLLRLRHVAPSGFLCFVFLEGAVALGILLALAELVSWWGVLVLPLTVAVMVKLNDTIAGALSRPAPSSAAGFPQASPSLRPATVTGPAALGALDAAASRATPADLAGQSTTRLPGVINRDQGPPIMRPWAEEAEAHQQRVRQSASRRYE</sequence>
<dbReference type="Proteomes" id="UP000677082">
    <property type="component" value="Unassembled WGS sequence"/>
</dbReference>
<dbReference type="EMBL" id="BOQN01000010">
    <property type="protein sequence ID" value="GIM89074.1"/>
    <property type="molecule type" value="Genomic_DNA"/>
</dbReference>
<evidence type="ECO:0000256" key="1">
    <source>
        <dbReference type="SAM" id="MobiDB-lite"/>
    </source>
</evidence>
<feature type="compositionally biased region" description="Polar residues" evidence="1">
    <location>
        <begin position="155"/>
        <end position="164"/>
    </location>
</feature>
<accession>A0A919W0C8</accession>